<reference evidence="6" key="1">
    <citation type="journal article" date="2022" name="Int. J. Mol. Sci.">
        <title>Draft Genome of Tanacetum Coccineum: Genomic Comparison of Closely Related Tanacetum-Family Plants.</title>
        <authorList>
            <person name="Yamashiro T."/>
            <person name="Shiraishi A."/>
            <person name="Nakayama K."/>
            <person name="Satake H."/>
        </authorList>
    </citation>
    <scope>NUCLEOTIDE SEQUENCE</scope>
</reference>
<accession>A0ABQ5AT64</accession>
<protein>
    <submittedName>
        <fullName evidence="6">Gag-pol polyprotein</fullName>
    </submittedName>
</protein>
<dbReference type="SUPFAM" id="SSF50104">
    <property type="entry name" value="Translation proteins SH3-like domain"/>
    <property type="match status" value="1"/>
</dbReference>
<keyword evidence="7" id="KW-1185">Reference proteome</keyword>
<keyword evidence="4" id="KW-0863">Zinc-finger</keyword>
<dbReference type="Pfam" id="PF03947">
    <property type="entry name" value="Ribosomal_L2_C"/>
    <property type="match status" value="2"/>
</dbReference>
<evidence type="ECO:0000256" key="1">
    <source>
        <dbReference type="ARBA" id="ARBA00005636"/>
    </source>
</evidence>
<keyword evidence="3" id="KW-0687">Ribonucleoprotein</keyword>
<evidence type="ECO:0000256" key="2">
    <source>
        <dbReference type="ARBA" id="ARBA00022980"/>
    </source>
</evidence>
<evidence type="ECO:0000256" key="3">
    <source>
        <dbReference type="ARBA" id="ARBA00023274"/>
    </source>
</evidence>
<dbReference type="InterPro" id="IPR014722">
    <property type="entry name" value="Rib_uL2_dom2"/>
</dbReference>
<dbReference type="Pfam" id="PF00098">
    <property type="entry name" value="zf-CCHC"/>
    <property type="match status" value="1"/>
</dbReference>
<comment type="caution">
    <text evidence="6">The sequence shown here is derived from an EMBL/GenBank/DDBJ whole genome shotgun (WGS) entry which is preliminary data.</text>
</comment>
<reference evidence="6" key="2">
    <citation type="submission" date="2022-01" db="EMBL/GenBank/DDBJ databases">
        <authorList>
            <person name="Yamashiro T."/>
            <person name="Shiraishi A."/>
            <person name="Satake H."/>
            <person name="Nakayama K."/>
        </authorList>
    </citation>
    <scope>NUCLEOTIDE SEQUENCE</scope>
</reference>
<evidence type="ECO:0000313" key="7">
    <source>
        <dbReference type="Proteomes" id="UP001151760"/>
    </source>
</evidence>
<dbReference type="SMART" id="SM00343">
    <property type="entry name" value="ZnF_C2HC"/>
    <property type="match status" value="1"/>
</dbReference>
<dbReference type="InterPro" id="IPR022669">
    <property type="entry name" value="Ribosomal_uL2_C"/>
</dbReference>
<dbReference type="InterPro" id="IPR014726">
    <property type="entry name" value="Ribosomal_uL2_dom3"/>
</dbReference>
<evidence type="ECO:0000313" key="6">
    <source>
        <dbReference type="EMBL" id="GJT05224.1"/>
    </source>
</evidence>
<evidence type="ECO:0000259" key="5">
    <source>
        <dbReference type="PROSITE" id="PS50158"/>
    </source>
</evidence>
<dbReference type="InterPro" id="IPR036875">
    <property type="entry name" value="Znf_CCHC_sf"/>
</dbReference>
<sequence>MPLGKTIHNIEITLGKSGQLARAAGAVVKLIAKEGKSATLKLSSGEVEPDISVGSVSALVRGVVMNPVDHPHGGGEGRAAISRKKATTPWGYPALGKRTRKRNKYNDNLILRRHNFRFTSTDGESIESYYHRFSKLMNDFKRSKHFPEKISSNLKFLNNLQPEWKRHVEVNELRAERLARTRDPSALMENSNNPYNYLNVGNQNGYNATQNVGNQVVPNAIHNPSVQNVGHHNRIVVAPGIANQNANQNGNGNVVVARADDNGNWNNRNQIRCYNCKGMGHLARNCTVRPRRRDATYLQTQLLIAQKEEAGIQLQDEEFDLMAAAGDLDEIEKVNANCI</sequence>
<dbReference type="Gene3D" id="4.10.60.10">
    <property type="entry name" value="Zinc finger, CCHC-type"/>
    <property type="match status" value="1"/>
</dbReference>
<name>A0ABQ5AT64_9ASTR</name>
<keyword evidence="4" id="KW-0862">Zinc</keyword>
<dbReference type="InterPro" id="IPR002171">
    <property type="entry name" value="Ribosomal_uL2"/>
</dbReference>
<keyword evidence="4" id="KW-0479">Metal-binding</keyword>
<proteinExistence type="inferred from homology"/>
<dbReference type="EMBL" id="BQNB010012570">
    <property type="protein sequence ID" value="GJT05224.1"/>
    <property type="molecule type" value="Genomic_DNA"/>
</dbReference>
<comment type="similarity">
    <text evidence="1">Belongs to the universal ribosomal protein uL2 family.</text>
</comment>
<gene>
    <name evidence="6" type="ORF">Tco_0839686</name>
</gene>
<organism evidence="6 7">
    <name type="scientific">Tanacetum coccineum</name>
    <dbReference type="NCBI Taxonomy" id="301880"/>
    <lineage>
        <taxon>Eukaryota</taxon>
        <taxon>Viridiplantae</taxon>
        <taxon>Streptophyta</taxon>
        <taxon>Embryophyta</taxon>
        <taxon>Tracheophyta</taxon>
        <taxon>Spermatophyta</taxon>
        <taxon>Magnoliopsida</taxon>
        <taxon>eudicotyledons</taxon>
        <taxon>Gunneridae</taxon>
        <taxon>Pentapetalae</taxon>
        <taxon>asterids</taxon>
        <taxon>campanulids</taxon>
        <taxon>Asterales</taxon>
        <taxon>Asteraceae</taxon>
        <taxon>Asteroideae</taxon>
        <taxon>Anthemideae</taxon>
        <taxon>Anthemidinae</taxon>
        <taxon>Tanacetum</taxon>
    </lineage>
</organism>
<dbReference type="SUPFAM" id="SSF57756">
    <property type="entry name" value="Retrovirus zinc finger-like domains"/>
    <property type="match status" value="1"/>
</dbReference>
<dbReference type="InterPro" id="IPR001878">
    <property type="entry name" value="Znf_CCHC"/>
</dbReference>
<dbReference type="Gene3D" id="4.10.950.10">
    <property type="entry name" value="Ribosomal protein L2, domain 3"/>
    <property type="match status" value="1"/>
</dbReference>
<feature type="domain" description="CCHC-type" evidence="5">
    <location>
        <begin position="272"/>
        <end position="286"/>
    </location>
</feature>
<dbReference type="Gene3D" id="2.30.30.30">
    <property type="match status" value="1"/>
</dbReference>
<dbReference type="SMART" id="SM01382">
    <property type="entry name" value="Ribosomal_L2_C"/>
    <property type="match status" value="1"/>
</dbReference>
<dbReference type="PANTHER" id="PTHR13691">
    <property type="entry name" value="RIBOSOMAL PROTEIN L2"/>
    <property type="match status" value="1"/>
</dbReference>
<evidence type="ECO:0000256" key="4">
    <source>
        <dbReference type="PROSITE-ProRule" id="PRU00047"/>
    </source>
</evidence>
<dbReference type="PROSITE" id="PS50158">
    <property type="entry name" value="ZF_CCHC"/>
    <property type="match status" value="1"/>
</dbReference>
<keyword evidence="2" id="KW-0689">Ribosomal protein</keyword>
<dbReference type="Proteomes" id="UP001151760">
    <property type="component" value="Unassembled WGS sequence"/>
</dbReference>
<dbReference type="InterPro" id="IPR008991">
    <property type="entry name" value="Translation_prot_SH3-like_sf"/>
</dbReference>
<dbReference type="PANTHER" id="PTHR13691:SF5">
    <property type="entry name" value="LARGE RIBOSOMAL SUBUNIT PROTEIN UL2M"/>
    <property type="match status" value="1"/>
</dbReference>